<comment type="catalytic activity">
    <reaction evidence="10 11">
        <text>N(6)-carboxybiotinyl-L-lysyl-[protein] + acetyl-CoA = N(6)-biotinyl-L-lysyl-[protein] + malonyl-CoA</text>
        <dbReference type="Rhea" id="RHEA:54728"/>
        <dbReference type="Rhea" id="RHEA-COMP:10505"/>
        <dbReference type="Rhea" id="RHEA-COMP:10506"/>
        <dbReference type="ChEBI" id="CHEBI:57288"/>
        <dbReference type="ChEBI" id="CHEBI:57384"/>
        <dbReference type="ChEBI" id="CHEBI:83144"/>
        <dbReference type="ChEBI" id="CHEBI:83145"/>
        <dbReference type="EC" id="2.1.3.15"/>
    </reaction>
</comment>
<evidence type="ECO:0000256" key="7">
    <source>
        <dbReference type="ARBA" id="ARBA00022840"/>
    </source>
</evidence>
<evidence type="ECO:0000313" key="13">
    <source>
        <dbReference type="EMBL" id="QEU89966.1"/>
    </source>
</evidence>
<dbReference type="Proteomes" id="UP000325529">
    <property type="component" value="Chromosome"/>
</dbReference>
<feature type="domain" description="CoA carboxyltransferase C-terminal" evidence="12">
    <location>
        <begin position="203"/>
        <end position="449"/>
    </location>
</feature>
<evidence type="ECO:0000256" key="8">
    <source>
        <dbReference type="ARBA" id="ARBA00023098"/>
    </source>
</evidence>
<dbReference type="UniPathway" id="UPA00655">
    <property type="reaction ID" value="UER00711"/>
</dbReference>
<comment type="subcellular location">
    <subcellularLocation>
        <location evidence="11">Cytoplasm</location>
    </subcellularLocation>
</comment>
<comment type="function">
    <text evidence="11">Component of the acetyl coenzyme A carboxylase (ACC) complex. First, biotin carboxylase catalyzes the carboxylation of biotin on its carrier protein (BCCP) and then the CO(2) group is transferred by the carboxyltransferase to acetyl-CoA to form malonyl-CoA.</text>
</comment>
<dbReference type="AlphaFoldDB" id="A0A5J6G9Q6"/>
<evidence type="ECO:0000256" key="10">
    <source>
        <dbReference type="ARBA" id="ARBA00049152"/>
    </source>
</evidence>
<dbReference type="EC" id="2.1.3.15" evidence="11"/>
<comment type="subunit">
    <text evidence="11">Acetyl-CoA carboxylase is a heterohexamer composed of biotin carboxyl carrier protein (AccB), biotin carboxylase (AccC) and two subunits each of ACCase subunit alpha (AccA) and ACCase subunit beta (AccD).</text>
</comment>
<evidence type="ECO:0000256" key="1">
    <source>
        <dbReference type="ARBA" id="ARBA00004956"/>
    </source>
</evidence>
<gene>
    <name evidence="11" type="primary">accA</name>
    <name evidence="13" type="ORF">CP970_02745</name>
</gene>
<dbReference type="GO" id="GO:0016743">
    <property type="term" value="F:carboxyl- or carbamoyltransferase activity"/>
    <property type="evidence" value="ECO:0007669"/>
    <property type="project" value="UniProtKB-UniRule"/>
</dbReference>
<keyword evidence="8 11" id="KW-0443">Lipid metabolism</keyword>
<keyword evidence="7 11" id="KW-0067">ATP-binding</keyword>
<keyword evidence="3 11" id="KW-0808">Transferase</keyword>
<comment type="pathway">
    <text evidence="1 11">Lipid metabolism; malonyl-CoA biosynthesis; malonyl-CoA from acetyl-CoA: step 1/1.</text>
</comment>
<accession>A0A5J6G9Q6</accession>
<evidence type="ECO:0000259" key="12">
    <source>
        <dbReference type="PROSITE" id="PS50989"/>
    </source>
</evidence>
<dbReference type="InterPro" id="IPR029045">
    <property type="entry name" value="ClpP/crotonase-like_dom_sf"/>
</dbReference>
<dbReference type="GO" id="GO:0005524">
    <property type="term" value="F:ATP binding"/>
    <property type="evidence" value="ECO:0007669"/>
    <property type="project" value="UniProtKB-KW"/>
</dbReference>
<sequence>MKAGEQLFDAGSLKPLGARPRTGDPLVCAEGAVHGHRVVAAVTDFRLLGELIATAAERAVRERLPLLVVAVSGGAGTQEVTVSPTQLARAAQALGELDREGILTLAVISDPPYGEGVASIAGLFDVIVAESGSGSDWDSELPDGSRTAEYLRERGLVDVLRPRAELRDTLARLLATAAVPASPAVRAEGTGAPSARAPLIRDPAELPESAVKETVRRARHLGRPTTLDYFGRLFTGFEELRGDRGGSDCPSIVGGPARLDGVPVMVLGHQKGHPGEAPRERGFGTTTPAGHRKAARLLRLAGKLGLPVITLVDTPGTFPGLETGEQGQGQAVVIAESIRLMTGLPVPVVTLVTGEGGSGGALALAVADRVLVCANCVYSVISPEGCAALLWDDAATAPGTAEALRIDAGALLRLGIADAVVPEPADGAHTDPALAADYVHAALASVLDELRPMPVADLVAARYDRFRAYGAVESFMNATEEAMQS</sequence>
<keyword evidence="9 11" id="KW-0275">Fatty acid biosynthesis</keyword>
<keyword evidence="5" id="KW-0862">Zinc</keyword>
<evidence type="ECO:0000256" key="6">
    <source>
        <dbReference type="ARBA" id="ARBA00022832"/>
    </source>
</evidence>
<proteinExistence type="inferred from homology"/>
<name>A0A5J6G9Q6_STRKN</name>
<evidence type="ECO:0000256" key="2">
    <source>
        <dbReference type="ARBA" id="ARBA00022516"/>
    </source>
</evidence>
<evidence type="ECO:0000256" key="5">
    <source>
        <dbReference type="ARBA" id="ARBA00022771"/>
    </source>
</evidence>
<dbReference type="OrthoDB" id="9772975at2"/>
<dbReference type="EMBL" id="CP023699">
    <property type="protein sequence ID" value="QEU89966.1"/>
    <property type="molecule type" value="Genomic_DNA"/>
</dbReference>
<keyword evidence="14" id="KW-1185">Reference proteome</keyword>
<dbReference type="PRINTS" id="PR01069">
    <property type="entry name" value="ACCCTRFRASEA"/>
</dbReference>
<keyword evidence="6 11" id="KW-0276">Fatty acid metabolism</keyword>
<evidence type="ECO:0000256" key="4">
    <source>
        <dbReference type="ARBA" id="ARBA00022741"/>
    </source>
</evidence>
<reference evidence="13 14" key="1">
    <citation type="submission" date="2017-09" db="EMBL/GenBank/DDBJ databases">
        <authorList>
            <person name="Lee N."/>
            <person name="Cho B.-K."/>
        </authorList>
    </citation>
    <scope>NUCLEOTIDE SEQUENCE [LARGE SCALE GENOMIC DNA]</scope>
    <source>
        <strain evidence="13 14">ATCC 12853</strain>
    </source>
</reference>
<dbReference type="PANTHER" id="PTHR42853:SF3">
    <property type="entry name" value="ACETYL-COENZYME A CARBOXYLASE CARBOXYL TRANSFERASE SUBUNIT ALPHA, CHLOROPLASTIC"/>
    <property type="match status" value="1"/>
</dbReference>
<dbReference type="RefSeq" id="WP_055554170.1">
    <property type="nucleotide sequence ID" value="NZ_CP023699.1"/>
</dbReference>
<keyword evidence="11" id="KW-0963">Cytoplasm</keyword>
<evidence type="ECO:0000256" key="9">
    <source>
        <dbReference type="ARBA" id="ARBA00023160"/>
    </source>
</evidence>
<evidence type="ECO:0000313" key="14">
    <source>
        <dbReference type="Proteomes" id="UP000325529"/>
    </source>
</evidence>
<dbReference type="SUPFAM" id="SSF52096">
    <property type="entry name" value="ClpP/crotonase"/>
    <property type="match status" value="2"/>
</dbReference>
<dbReference type="GO" id="GO:0008270">
    <property type="term" value="F:zinc ion binding"/>
    <property type="evidence" value="ECO:0007669"/>
    <property type="project" value="UniProtKB-KW"/>
</dbReference>
<protein>
    <recommendedName>
        <fullName evidence="11">Acetyl-coenzyme A carboxylase carboxyl transferase subunit alpha</fullName>
        <shortName evidence="11">ACCase subunit alpha</shortName>
        <shortName evidence="11">Acetyl-CoA carboxylase carboxyltransferase subunit alpha</shortName>
        <ecNumber evidence="11">2.1.3.15</ecNumber>
    </recommendedName>
</protein>
<dbReference type="KEGG" id="ska:CP970_02745"/>
<dbReference type="PANTHER" id="PTHR42853">
    <property type="entry name" value="ACETYL-COENZYME A CARBOXYLASE CARBOXYL TRANSFERASE SUBUNIT ALPHA"/>
    <property type="match status" value="1"/>
</dbReference>
<keyword evidence="5" id="KW-0479">Metal-binding</keyword>
<organism evidence="13 14">
    <name type="scientific">Streptomyces kanamyceticus</name>
    <dbReference type="NCBI Taxonomy" id="1967"/>
    <lineage>
        <taxon>Bacteria</taxon>
        <taxon>Bacillati</taxon>
        <taxon>Actinomycetota</taxon>
        <taxon>Actinomycetes</taxon>
        <taxon>Kitasatosporales</taxon>
        <taxon>Streptomycetaceae</taxon>
        <taxon>Streptomyces</taxon>
    </lineage>
</organism>
<keyword evidence="5" id="KW-0863">Zinc-finger</keyword>
<keyword evidence="4 11" id="KW-0547">Nucleotide-binding</keyword>
<dbReference type="HAMAP" id="MF_00823">
    <property type="entry name" value="AcetylCoA_CT_alpha"/>
    <property type="match status" value="1"/>
</dbReference>
<dbReference type="GO" id="GO:2001295">
    <property type="term" value="P:malonyl-CoA biosynthetic process"/>
    <property type="evidence" value="ECO:0007669"/>
    <property type="project" value="UniProtKB-UniRule"/>
</dbReference>
<dbReference type="GO" id="GO:0006633">
    <property type="term" value="P:fatty acid biosynthetic process"/>
    <property type="evidence" value="ECO:0007669"/>
    <property type="project" value="UniProtKB-KW"/>
</dbReference>
<evidence type="ECO:0000256" key="3">
    <source>
        <dbReference type="ARBA" id="ARBA00022679"/>
    </source>
</evidence>
<dbReference type="InterPro" id="IPR011763">
    <property type="entry name" value="COA_CT_C"/>
</dbReference>
<dbReference type="Gene3D" id="3.90.226.10">
    <property type="entry name" value="2-enoyl-CoA Hydratase, Chain A, domain 1"/>
    <property type="match status" value="2"/>
</dbReference>
<evidence type="ECO:0000256" key="11">
    <source>
        <dbReference type="HAMAP-Rule" id="MF_00823"/>
    </source>
</evidence>
<keyword evidence="2 11" id="KW-0444">Lipid biosynthesis</keyword>
<dbReference type="PROSITE" id="PS50989">
    <property type="entry name" value="COA_CT_CTER"/>
    <property type="match status" value="1"/>
</dbReference>
<dbReference type="InterPro" id="IPR001095">
    <property type="entry name" value="Acetyl_CoA_COase_a_su"/>
</dbReference>
<dbReference type="GO" id="GO:0003989">
    <property type="term" value="F:acetyl-CoA carboxylase activity"/>
    <property type="evidence" value="ECO:0007669"/>
    <property type="project" value="InterPro"/>
</dbReference>
<dbReference type="Pfam" id="PF03255">
    <property type="entry name" value="ACCA"/>
    <property type="match status" value="1"/>
</dbReference>
<comment type="similarity">
    <text evidence="11">Belongs to the AccA family.</text>
</comment>
<dbReference type="GO" id="GO:0009317">
    <property type="term" value="C:acetyl-CoA carboxylase complex"/>
    <property type="evidence" value="ECO:0007669"/>
    <property type="project" value="InterPro"/>
</dbReference>